<comment type="caution">
    <text evidence="1">The sequence shown here is derived from an EMBL/GenBank/DDBJ whole genome shotgun (WGS) entry which is preliminary data.</text>
</comment>
<reference evidence="1" key="1">
    <citation type="journal article" date="2020" name="Nat. Commun.">
        <title>Large-scale genome sequencing of mycorrhizal fungi provides insights into the early evolution of symbiotic traits.</title>
        <authorList>
            <person name="Miyauchi S."/>
            <person name="Kiss E."/>
            <person name="Kuo A."/>
            <person name="Drula E."/>
            <person name="Kohler A."/>
            <person name="Sanchez-Garcia M."/>
            <person name="Morin E."/>
            <person name="Andreopoulos B."/>
            <person name="Barry K.W."/>
            <person name="Bonito G."/>
            <person name="Buee M."/>
            <person name="Carver A."/>
            <person name="Chen C."/>
            <person name="Cichocki N."/>
            <person name="Clum A."/>
            <person name="Culley D."/>
            <person name="Crous P.W."/>
            <person name="Fauchery L."/>
            <person name="Girlanda M."/>
            <person name="Hayes R.D."/>
            <person name="Keri Z."/>
            <person name="LaButti K."/>
            <person name="Lipzen A."/>
            <person name="Lombard V."/>
            <person name="Magnuson J."/>
            <person name="Maillard F."/>
            <person name="Murat C."/>
            <person name="Nolan M."/>
            <person name="Ohm R.A."/>
            <person name="Pangilinan J."/>
            <person name="Pereira M.F."/>
            <person name="Perotto S."/>
            <person name="Peter M."/>
            <person name="Pfister S."/>
            <person name="Riley R."/>
            <person name="Sitrit Y."/>
            <person name="Stielow J.B."/>
            <person name="Szollosi G."/>
            <person name="Zifcakova L."/>
            <person name="Stursova M."/>
            <person name="Spatafora J.W."/>
            <person name="Tedersoo L."/>
            <person name="Vaario L.M."/>
            <person name="Yamada A."/>
            <person name="Yan M."/>
            <person name="Wang P."/>
            <person name="Xu J."/>
            <person name="Bruns T."/>
            <person name="Baldrian P."/>
            <person name="Vilgalys R."/>
            <person name="Dunand C."/>
            <person name="Henrissat B."/>
            <person name="Grigoriev I.V."/>
            <person name="Hibbett D."/>
            <person name="Nagy L.G."/>
            <person name="Martin F.M."/>
        </authorList>
    </citation>
    <scope>NUCLEOTIDE SEQUENCE</scope>
    <source>
        <strain evidence="1">UP504</strain>
    </source>
</reference>
<dbReference type="Proteomes" id="UP000886523">
    <property type="component" value="Unassembled WGS sequence"/>
</dbReference>
<evidence type="ECO:0000313" key="1">
    <source>
        <dbReference type="EMBL" id="KAF9515616.1"/>
    </source>
</evidence>
<keyword evidence="2" id="KW-1185">Reference proteome</keyword>
<name>A0A9P6DUQ3_9AGAM</name>
<gene>
    <name evidence="1" type="ORF">BS47DRAFT_1341782</name>
</gene>
<accession>A0A9P6DUQ3</accession>
<evidence type="ECO:0000313" key="2">
    <source>
        <dbReference type="Proteomes" id="UP000886523"/>
    </source>
</evidence>
<proteinExistence type="predicted"/>
<dbReference type="AlphaFoldDB" id="A0A9P6DUQ3"/>
<dbReference type="EMBL" id="MU128948">
    <property type="protein sequence ID" value="KAF9515616.1"/>
    <property type="molecule type" value="Genomic_DNA"/>
</dbReference>
<protein>
    <submittedName>
        <fullName evidence="1">Uncharacterized protein</fullName>
    </submittedName>
</protein>
<organism evidence="1 2">
    <name type="scientific">Hydnum rufescens UP504</name>
    <dbReference type="NCBI Taxonomy" id="1448309"/>
    <lineage>
        <taxon>Eukaryota</taxon>
        <taxon>Fungi</taxon>
        <taxon>Dikarya</taxon>
        <taxon>Basidiomycota</taxon>
        <taxon>Agaricomycotina</taxon>
        <taxon>Agaricomycetes</taxon>
        <taxon>Cantharellales</taxon>
        <taxon>Hydnaceae</taxon>
        <taxon>Hydnum</taxon>
    </lineage>
</organism>
<sequence>MAILYFSSVTFDGVYKNPDLRTEIVAEHVISCMPQYIEWLERGNHPNDSDLKSFLLLISNLTSQIRDSFEIVLLQFCSHNPMSREYFLKSDALWYVRDRLMRKLQSSFLLTTLYFLDKSETVSEFRNRLISCGVLVLWLGVWR</sequence>